<reference evidence="2" key="2">
    <citation type="submission" date="2013-10" db="EMBL/GenBank/DDBJ databases">
        <authorList>
            <person name="Aslett M."/>
        </authorList>
    </citation>
    <scope>NUCLEOTIDE SEQUENCE [LARGE SCALE GENOMIC DNA]</scope>
    <source>
        <strain evidence="2">Houghton</strain>
    </source>
</reference>
<name>U6L0A7_EIMTE</name>
<feature type="region of interest" description="Disordered" evidence="1">
    <location>
        <begin position="125"/>
        <end position="268"/>
    </location>
</feature>
<gene>
    <name evidence="2" type="ORF">ETH_00035375</name>
</gene>
<evidence type="ECO:0000313" key="2">
    <source>
        <dbReference type="EMBL" id="CDJ43631.1"/>
    </source>
</evidence>
<evidence type="ECO:0000256" key="1">
    <source>
        <dbReference type="SAM" id="MobiDB-lite"/>
    </source>
</evidence>
<reference evidence="2" key="1">
    <citation type="submission" date="2013-10" db="EMBL/GenBank/DDBJ databases">
        <title>Genomic analysis of the causative agents of coccidiosis in chickens.</title>
        <authorList>
            <person name="Reid A.J."/>
            <person name="Blake D."/>
            <person name="Billington K."/>
            <person name="Browne H."/>
            <person name="Dunn M."/>
            <person name="Hung S."/>
            <person name="Kawahara F."/>
            <person name="Miranda-Saavedra D."/>
            <person name="Mourier T."/>
            <person name="Nagra H."/>
            <person name="Otto T.D."/>
            <person name="Rawlings N."/>
            <person name="Sanchez A."/>
            <person name="Sanders M."/>
            <person name="Subramaniam C."/>
            <person name="Tay Y."/>
            <person name="Dear P."/>
            <person name="Doerig C."/>
            <person name="Gruber A."/>
            <person name="Parkinson J."/>
            <person name="Shirley M."/>
            <person name="Wan K.L."/>
            <person name="Berriman M."/>
            <person name="Tomley F."/>
            <person name="Pain A."/>
        </authorList>
    </citation>
    <scope>NUCLEOTIDE SEQUENCE [LARGE SCALE GENOMIC DNA]</scope>
    <source>
        <strain evidence="2">Houghton</strain>
    </source>
</reference>
<feature type="compositionally biased region" description="Low complexity" evidence="1">
    <location>
        <begin position="51"/>
        <end position="74"/>
    </location>
</feature>
<feature type="compositionally biased region" description="Low complexity" evidence="1">
    <location>
        <begin position="126"/>
        <end position="142"/>
    </location>
</feature>
<dbReference type="AlphaFoldDB" id="U6L0A7"/>
<sequence>MIQTGPHSSGRGAKLVHSRPAPSAPAAEASPQSQETRSPSLLGSENPKDVPGAAAAAAAAAGSQSESEAAAPAALRLPRIPSLREPLPKRRQSRLEKYLASRDQYMGKYTRLSIYFKVAARMGNCSCSSSAESDSGSSSSSETTRRRRPRSSSSSAAQQQSSYRETRLATPREHRGPPSPGTQEGGPHKKRRSLDSFVHAVAEQLTASPAARGGPPSQTGGAPRGAPGGPRTPQSDAEAETPQAPQEDPEEAYDADYESDAGEYDEFF</sequence>
<evidence type="ECO:0000313" key="3">
    <source>
        <dbReference type="Proteomes" id="UP000030747"/>
    </source>
</evidence>
<feature type="compositionally biased region" description="Acidic residues" evidence="1">
    <location>
        <begin position="247"/>
        <end position="268"/>
    </location>
</feature>
<accession>U6L0A7</accession>
<feature type="compositionally biased region" description="Low complexity" evidence="1">
    <location>
        <begin position="20"/>
        <end position="35"/>
    </location>
</feature>
<dbReference type="Proteomes" id="UP000030747">
    <property type="component" value="Unassembled WGS sequence"/>
</dbReference>
<keyword evidence="3" id="KW-1185">Reference proteome</keyword>
<feature type="compositionally biased region" description="Low complexity" evidence="1">
    <location>
        <begin position="151"/>
        <end position="163"/>
    </location>
</feature>
<dbReference type="OrthoDB" id="10456590at2759"/>
<proteinExistence type="predicted"/>
<feature type="region of interest" description="Disordered" evidence="1">
    <location>
        <begin position="1"/>
        <end position="102"/>
    </location>
</feature>
<dbReference type="RefSeq" id="XP_013234380.1">
    <property type="nucleotide sequence ID" value="XM_013378926.1"/>
</dbReference>
<organism evidence="2 3">
    <name type="scientific">Eimeria tenella</name>
    <name type="common">Coccidian parasite</name>
    <dbReference type="NCBI Taxonomy" id="5802"/>
    <lineage>
        <taxon>Eukaryota</taxon>
        <taxon>Sar</taxon>
        <taxon>Alveolata</taxon>
        <taxon>Apicomplexa</taxon>
        <taxon>Conoidasida</taxon>
        <taxon>Coccidia</taxon>
        <taxon>Eucoccidiorida</taxon>
        <taxon>Eimeriorina</taxon>
        <taxon>Eimeriidae</taxon>
        <taxon>Eimeria</taxon>
    </lineage>
</organism>
<dbReference type="EMBL" id="HG675946">
    <property type="protein sequence ID" value="CDJ43631.1"/>
    <property type="molecule type" value="Genomic_DNA"/>
</dbReference>
<feature type="compositionally biased region" description="Basic and acidic residues" evidence="1">
    <location>
        <begin position="164"/>
        <end position="176"/>
    </location>
</feature>
<dbReference type="VEuPathDB" id="ToxoDB:ETH_00035375"/>
<dbReference type="GeneID" id="25256116"/>
<dbReference type="VEuPathDB" id="ToxoDB:ETH2_1331600"/>
<protein>
    <submittedName>
        <fullName evidence="2">Uncharacterized protein</fullName>
    </submittedName>
</protein>